<dbReference type="RefSeq" id="WP_177328322.1">
    <property type="nucleotide sequence ID" value="NZ_CP109382.1"/>
</dbReference>
<dbReference type="GO" id="GO:0006355">
    <property type="term" value="P:regulation of DNA-templated transcription"/>
    <property type="evidence" value="ECO:0007669"/>
    <property type="project" value="InterPro"/>
</dbReference>
<keyword evidence="1" id="KW-0238">DNA-binding</keyword>
<reference evidence="3 4" key="1">
    <citation type="submission" date="2016-11" db="EMBL/GenBank/DDBJ databases">
        <authorList>
            <person name="Jaros S."/>
            <person name="Januszkiewicz K."/>
            <person name="Wedrychowicz H."/>
        </authorList>
    </citation>
    <scope>NUCLEOTIDE SEQUENCE [LARGE SCALE GENOMIC DNA]</scope>
    <source>
        <strain evidence="3 4">OK807</strain>
    </source>
</reference>
<evidence type="ECO:0000313" key="3">
    <source>
        <dbReference type="EMBL" id="SFY42017.1"/>
    </source>
</evidence>
<proteinExistence type="predicted"/>
<dbReference type="InterPro" id="IPR036388">
    <property type="entry name" value="WH-like_DNA-bd_sf"/>
</dbReference>
<dbReference type="PRINTS" id="PR00038">
    <property type="entry name" value="HTHLUXR"/>
</dbReference>
<dbReference type="SMART" id="SM00421">
    <property type="entry name" value="HTH_LUXR"/>
    <property type="match status" value="1"/>
</dbReference>
<evidence type="ECO:0000256" key="1">
    <source>
        <dbReference type="ARBA" id="ARBA00023125"/>
    </source>
</evidence>
<dbReference type="InterPro" id="IPR039420">
    <property type="entry name" value="WalR-like"/>
</dbReference>
<dbReference type="Proteomes" id="UP000181909">
    <property type="component" value="Unassembled WGS sequence"/>
</dbReference>
<dbReference type="Pfam" id="PF13191">
    <property type="entry name" value="AAA_16"/>
    <property type="match status" value="1"/>
</dbReference>
<evidence type="ECO:0000313" key="4">
    <source>
        <dbReference type="Proteomes" id="UP000181909"/>
    </source>
</evidence>
<protein>
    <submittedName>
        <fullName evidence="3">Regulatory protein, luxR family</fullName>
    </submittedName>
</protein>
<dbReference type="PROSITE" id="PS50043">
    <property type="entry name" value="HTH_LUXR_2"/>
    <property type="match status" value="1"/>
</dbReference>
<dbReference type="CDD" id="cd06170">
    <property type="entry name" value="LuxR_C_like"/>
    <property type="match status" value="1"/>
</dbReference>
<dbReference type="AlphaFoldDB" id="A0A1K2F2R5"/>
<dbReference type="SUPFAM" id="SSF46894">
    <property type="entry name" value="C-terminal effector domain of the bipartite response regulators"/>
    <property type="match status" value="1"/>
</dbReference>
<feature type="domain" description="HTH luxR-type" evidence="2">
    <location>
        <begin position="881"/>
        <end position="946"/>
    </location>
</feature>
<organism evidence="3 4">
    <name type="scientific">Streptomyces atratus</name>
    <dbReference type="NCBI Taxonomy" id="1893"/>
    <lineage>
        <taxon>Bacteria</taxon>
        <taxon>Bacillati</taxon>
        <taxon>Actinomycetota</taxon>
        <taxon>Actinomycetes</taxon>
        <taxon>Kitasatosporales</taxon>
        <taxon>Streptomycetaceae</taxon>
        <taxon>Streptomyces</taxon>
    </lineage>
</organism>
<dbReference type="PANTHER" id="PTHR43214">
    <property type="entry name" value="TWO-COMPONENT RESPONSE REGULATOR"/>
    <property type="match status" value="1"/>
</dbReference>
<dbReference type="InterPro" id="IPR016032">
    <property type="entry name" value="Sig_transdc_resp-reg_C-effctor"/>
</dbReference>
<dbReference type="STRING" id="1893.SAMN02787144_10292"/>
<dbReference type="GO" id="GO:0003677">
    <property type="term" value="F:DNA binding"/>
    <property type="evidence" value="ECO:0007669"/>
    <property type="project" value="UniProtKB-KW"/>
</dbReference>
<dbReference type="EMBL" id="FPJO01000029">
    <property type="protein sequence ID" value="SFY42017.1"/>
    <property type="molecule type" value="Genomic_DNA"/>
</dbReference>
<dbReference type="Gene3D" id="1.10.10.10">
    <property type="entry name" value="Winged helix-like DNA-binding domain superfamily/Winged helix DNA-binding domain"/>
    <property type="match status" value="1"/>
</dbReference>
<sequence>MERDSREALDGLARQLGECADGAGQLALISGGLASGKTRLLHEFSRYARESGALHLTATGSRAEDDFPVGGVDQLFRNPDIPPEVAECAARLLPDAAEATGAARAVHELTVRLLELARHRPLVVSIDDIQFADEFTLRLIRHLRQRIASARVMIVLTEWSWAHPAMTRFHAEITQHPHLRLRLAPMDEPALRRLIAEQSADRTTDGTTVQQFAPDHASTLLRLTGGNPLLAGALIEDHRVWQSAHPGATAEHEVVGSSYAQGVLNCLYRWDASLLTVAQGLAVLGAERASAPLVAELVALPVDVVEQVLSVLWAAGVLEGVRFHPVAAQAVLGTLAPGERARLHATAAELLQLRGADPVTVAKQLIASGSGAAAGHWPAWAADVLRRAAAEAATGDDVELVTRCLESALEATADPAEQEVLRRELSRVVWQVDPAASDRWQAAPRGALAQGALAGRDALPLLKQALWKGDAGTARAAREAYEQRRAGKDDDRYAEAELRLAYRWFYGTEASTGAGTSAAFNGAPHGDDPWIRAVHAVAEGAAGANARGALPSAEHILESCRPGESLLEVVLAALFTLIGGNQLQQAGEQTERLYAEARRRGVFTWQAALGTVRAEIALSRGEPAVAAARAQAALDVLSPQGWGVMRGYPLSVLISAQTAMGRPAEAEEPIRQMAPEAVPTTVWSLRFLSARGQHHLATDRLLAAVRDFQACGRLAQEAHLDLPFVPWRIGLAEAHLRLGRTVVARDLVKQQLGRAQAIGPRTRGISLRLLAACGELMQRPALLRKSVEVLQAAGDRMELARALADLSVACRSVGELDEARAASWRAAQEAKICQSGFRTAADPVARAPRASRAPLPGYGGMAPVAERDDRAVGTGGIGDAGDTEASLLSDAENRVALLAARGFSNRDISQQLFITVSTVEQHLTRVYRKLGVSSRRALPTRLLAPPLQAL</sequence>
<dbReference type="Pfam" id="PF00196">
    <property type="entry name" value="GerE"/>
    <property type="match status" value="1"/>
</dbReference>
<dbReference type="InterPro" id="IPR041664">
    <property type="entry name" value="AAA_16"/>
</dbReference>
<evidence type="ECO:0000259" key="2">
    <source>
        <dbReference type="PROSITE" id="PS50043"/>
    </source>
</evidence>
<accession>A0A1K2F2R5</accession>
<dbReference type="SUPFAM" id="SSF52540">
    <property type="entry name" value="P-loop containing nucleoside triphosphate hydrolases"/>
    <property type="match status" value="1"/>
</dbReference>
<dbReference type="InterPro" id="IPR027417">
    <property type="entry name" value="P-loop_NTPase"/>
</dbReference>
<dbReference type="PROSITE" id="PS00622">
    <property type="entry name" value="HTH_LUXR_1"/>
    <property type="match status" value="1"/>
</dbReference>
<gene>
    <name evidence="3" type="ORF">SAMN02787144_10292</name>
</gene>
<name>A0A1K2F2R5_STRAR</name>
<dbReference type="InterPro" id="IPR000792">
    <property type="entry name" value="Tscrpt_reg_LuxR_C"/>
</dbReference>